<dbReference type="SMART" id="SM00387">
    <property type="entry name" value="HATPase_c"/>
    <property type="match status" value="1"/>
</dbReference>
<keyword evidence="9" id="KW-0418">Kinase</keyword>
<dbReference type="InterPro" id="IPR010559">
    <property type="entry name" value="Sig_transdc_His_kin_internal"/>
</dbReference>
<comment type="catalytic activity">
    <reaction evidence="1">
        <text>ATP + protein L-histidine = ADP + protein N-phospho-L-histidine.</text>
        <dbReference type="EC" id="2.7.13.3"/>
    </reaction>
</comment>
<dbReference type="Pfam" id="PF00672">
    <property type="entry name" value="HAMP"/>
    <property type="match status" value="1"/>
</dbReference>
<evidence type="ECO:0000256" key="5">
    <source>
        <dbReference type="ARBA" id="ARBA00022553"/>
    </source>
</evidence>
<protein>
    <recommendedName>
        <fullName evidence="3">histidine kinase</fullName>
        <ecNumber evidence="3">2.7.13.3</ecNumber>
    </recommendedName>
</protein>
<evidence type="ECO:0000256" key="2">
    <source>
        <dbReference type="ARBA" id="ARBA00004651"/>
    </source>
</evidence>
<feature type="transmembrane region" description="Helical" evidence="14">
    <location>
        <begin position="20"/>
        <end position="38"/>
    </location>
</feature>
<evidence type="ECO:0000256" key="10">
    <source>
        <dbReference type="ARBA" id="ARBA00022840"/>
    </source>
</evidence>
<feature type="transmembrane region" description="Helical" evidence="14">
    <location>
        <begin position="299"/>
        <end position="322"/>
    </location>
</feature>
<dbReference type="InterPro" id="IPR003660">
    <property type="entry name" value="HAMP_dom"/>
</dbReference>
<dbReference type="RefSeq" id="WP_065852180.1">
    <property type="nucleotide sequence ID" value="NZ_LYPC01000014.1"/>
</dbReference>
<dbReference type="Pfam" id="PF02518">
    <property type="entry name" value="HATPase_c"/>
    <property type="match status" value="1"/>
</dbReference>
<dbReference type="STRING" id="512399.A8709_14315"/>
<evidence type="ECO:0000256" key="8">
    <source>
        <dbReference type="ARBA" id="ARBA00022741"/>
    </source>
</evidence>
<evidence type="ECO:0000256" key="3">
    <source>
        <dbReference type="ARBA" id="ARBA00012438"/>
    </source>
</evidence>
<keyword evidence="11 14" id="KW-1133">Transmembrane helix</keyword>
<dbReference type="InterPro" id="IPR050640">
    <property type="entry name" value="Bact_2-comp_sensor_kinase"/>
</dbReference>
<evidence type="ECO:0000259" key="15">
    <source>
        <dbReference type="PROSITE" id="PS50885"/>
    </source>
</evidence>
<keyword evidence="10" id="KW-0067">ATP-binding</keyword>
<keyword evidence="13 14" id="KW-0472">Membrane</keyword>
<evidence type="ECO:0000256" key="12">
    <source>
        <dbReference type="ARBA" id="ARBA00023012"/>
    </source>
</evidence>
<dbReference type="PANTHER" id="PTHR34220">
    <property type="entry name" value="SENSOR HISTIDINE KINASE YPDA"/>
    <property type="match status" value="1"/>
</dbReference>
<accession>A0A1C1A3Y5</accession>
<keyword evidence="4" id="KW-1003">Cell membrane</keyword>
<dbReference type="Pfam" id="PF06580">
    <property type="entry name" value="His_kinase"/>
    <property type="match status" value="1"/>
</dbReference>
<gene>
    <name evidence="16" type="ORF">A8709_14315</name>
</gene>
<comment type="caution">
    <text evidence="16">The sequence shown here is derived from an EMBL/GenBank/DDBJ whole genome shotgun (WGS) entry which is preliminary data.</text>
</comment>
<dbReference type="PANTHER" id="PTHR34220:SF11">
    <property type="entry name" value="SENSOR PROTEIN KINASE HPTS"/>
    <property type="match status" value="1"/>
</dbReference>
<comment type="subcellular location">
    <subcellularLocation>
        <location evidence="2">Cell membrane</location>
        <topology evidence="2">Multi-pass membrane protein</topology>
    </subcellularLocation>
</comment>
<keyword evidence="8" id="KW-0547">Nucleotide-binding</keyword>
<evidence type="ECO:0000256" key="6">
    <source>
        <dbReference type="ARBA" id="ARBA00022679"/>
    </source>
</evidence>
<dbReference type="PRINTS" id="PR00344">
    <property type="entry name" value="BCTRLSENSOR"/>
</dbReference>
<proteinExistence type="predicted"/>
<evidence type="ECO:0000256" key="7">
    <source>
        <dbReference type="ARBA" id="ARBA00022692"/>
    </source>
</evidence>
<evidence type="ECO:0000256" key="9">
    <source>
        <dbReference type="ARBA" id="ARBA00022777"/>
    </source>
</evidence>
<dbReference type="SUPFAM" id="SSF158472">
    <property type="entry name" value="HAMP domain-like"/>
    <property type="match status" value="1"/>
</dbReference>
<evidence type="ECO:0000313" key="16">
    <source>
        <dbReference type="EMBL" id="OCT15269.1"/>
    </source>
</evidence>
<evidence type="ECO:0000256" key="1">
    <source>
        <dbReference type="ARBA" id="ARBA00000085"/>
    </source>
</evidence>
<evidence type="ECO:0000313" key="17">
    <source>
        <dbReference type="Proteomes" id="UP000093309"/>
    </source>
</evidence>
<dbReference type="InterPro" id="IPR003594">
    <property type="entry name" value="HATPase_dom"/>
</dbReference>
<dbReference type="InterPro" id="IPR004358">
    <property type="entry name" value="Sig_transdc_His_kin-like_C"/>
</dbReference>
<keyword evidence="17" id="KW-1185">Reference proteome</keyword>
<feature type="domain" description="HAMP" evidence="15">
    <location>
        <begin position="320"/>
        <end position="372"/>
    </location>
</feature>
<name>A0A1C1A3Y5_9BACL</name>
<dbReference type="AlphaFoldDB" id="A0A1C1A3Y5"/>
<dbReference type="EMBL" id="LYPC01000014">
    <property type="protein sequence ID" value="OCT15269.1"/>
    <property type="molecule type" value="Genomic_DNA"/>
</dbReference>
<dbReference type="Proteomes" id="UP000093309">
    <property type="component" value="Unassembled WGS sequence"/>
</dbReference>
<keyword evidence="6" id="KW-0808">Transferase</keyword>
<dbReference type="CDD" id="cd06225">
    <property type="entry name" value="HAMP"/>
    <property type="match status" value="1"/>
</dbReference>
<dbReference type="GO" id="GO:0000155">
    <property type="term" value="F:phosphorelay sensor kinase activity"/>
    <property type="evidence" value="ECO:0007669"/>
    <property type="project" value="InterPro"/>
</dbReference>
<keyword evidence="7 14" id="KW-0812">Transmembrane</keyword>
<evidence type="ECO:0000256" key="4">
    <source>
        <dbReference type="ARBA" id="ARBA00022475"/>
    </source>
</evidence>
<dbReference type="GO" id="GO:0005524">
    <property type="term" value="F:ATP binding"/>
    <property type="evidence" value="ECO:0007669"/>
    <property type="project" value="UniProtKB-KW"/>
</dbReference>
<dbReference type="Gene3D" id="6.10.340.10">
    <property type="match status" value="1"/>
</dbReference>
<sequence length="595" mass="67983">MLTHLKLFFLNMSMQKKLSLIIIIFVIVPMLTTGLVSYQNYTRNLKEKAIELIMQSSNQMTSRLDDYIGEMKSITAIPIYSRELQQLLMKPGPYLERSDSIAFYLRFMNNMRKGNDAVYILDRDGNIFYNDKRFAVRANTEERFSQFQKIVASANGSAVVQGTETMLDTFGRPKEIFSVIREIRDSELGTYQSLGTVIVDSDIRVIGDAVDRLNDITHGSSYILDANGLNIYRNQNTSVELPPALINTVNRETGGWRDIQIANKSYIFLYTPLKNADWMFYSLIPTQSLFKEAAIIRNVTLMVILIVGLLSLVLAIFTANALTKPLRKLTRVMRTVESGTMEAKFPVKYRDEIGTLGTTFNQMITRIQELIQEVYIVNMKKVVAQLEALQAQINPHFIYNTLETIRMRAIINKDVDVADMTYTLGNLLRYGILRENEQVTVQQELDHLDNYIQLQNHRFRNKFKLQLDVPEPLLQAKVIKLLFQPIVENAIYHGLEHKLGDGLITIVGIQEEEGIRFTISDNGIGMSSEQEVELQQHLEHPSENVRKSDKGIGLRNVHQRIQIQYGKSYGLQVKSRLGEGTTVTVTMCNQPSWGE</sequence>
<dbReference type="InterPro" id="IPR036890">
    <property type="entry name" value="HATPase_C_sf"/>
</dbReference>
<organism evidence="16 17">
    <name type="scientific">Paenibacillus pectinilyticus</name>
    <dbReference type="NCBI Taxonomy" id="512399"/>
    <lineage>
        <taxon>Bacteria</taxon>
        <taxon>Bacillati</taxon>
        <taxon>Bacillota</taxon>
        <taxon>Bacilli</taxon>
        <taxon>Bacillales</taxon>
        <taxon>Paenibacillaceae</taxon>
        <taxon>Paenibacillus</taxon>
    </lineage>
</organism>
<keyword evidence="12" id="KW-0902">Two-component regulatory system</keyword>
<reference evidence="17" key="1">
    <citation type="submission" date="2016-05" db="EMBL/GenBank/DDBJ databases">
        <title>Paenibacillus oryzae. sp. nov., isolated from the rice root.</title>
        <authorList>
            <person name="Zhang J."/>
            <person name="Zhang X."/>
        </authorList>
    </citation>
    <scope>NUCLEOTIDE SEQUENCE [LARGE SCALE GENOMIC DNA]</scope>
    <source>
        <strain evidence="17">KCTC13222</strain>
    </source>
</reference>
<evidence type="ECO:0000256" key="11">
    <source>
        <dbReference type="ARBA" id="ARBA00022989"/>
    </source>
</evidence>
<evidence type="ECO:0000256" key="14">
    <source>
        <dbReference type="SAM" id="Phobius"/>
    </source>
</evidence>
<dbReference type="EC" id="2.7.13.3" evidence="3"/>
<dbReference type="Gene3D" id="3.30.565.10">
    <property type="entry name" value="Histidine kinase-like ATPase, C-terminal domain"/>
    <property type="match status" value="1"/>
</dbReference>
<keyword evidence="5" id="KW-0597">Phosphoprotein</keyword>
<dbReference type="GO" id="GO:0005886">
    <property type="term" value="C:plasma membrane"/>
    <property type="evidence" value="ECO:0007669"/>
    <property type="project" value="UniProtKB-SubCell"/>
</dbReference>
<evidence type="ECO:0000256" key="13">
    <source>
        <dbReference type="ARBA" id="ARBA00023136"/>
    </source>
</evidence>
<dbReference type="SMART" id="SM00304">
    <property type="entry name" value="HAMP"/>
    <property type="match status" value="1"/>
</dbReference>
<dbReference type="OrthoDB" id="9776552at2"/>
<dbReference type="PROSITE" id="PS50885">
    <property type="entry name" value="HAMP"/>
    <property type="match status" value="1"/>
</dbReference>
<dbReference type="SUPFAM" id="SSF55874">
    <property type="entry name" value="ATPase domain of HSP90 chaperone/DNA topoisomerase II/histidine kinase"/>
    <property type="match status" value="1"/>
</dbReference>